<reference evidence="2 3" key="1">
    <citation type="journal article" date="2016" name="Nat. Commun.">
        <title>Thousands of microbial genomes shed light on interconnected biogeochemical processes in an aquifer system.</title>
        <authorList>
            <person name="Anantharaman K."/>
            <person name="Brown C.T."/>
            <person name="Hug L.A."/>
            <person name="Sharon I."/>
            <person name="Castelle C.J."/>
            <person name="Probst A.J."/>
            <person name="Thomas B.C."/>
            <person name="Singh A."/>
            <person name="Wilkins M.J."/>
            <person name="Karaoz U."/>
            <person name="Brodie E.L."/>
            <person name="Williams K.H."/>
            <person name="Hubbard S.S."/>
            <person name="Banfield J.F."/>
        </authorList>
    </citation>
    <scope>NUCLEOTIDE SEQUENCE [LARGE SCALE GENOMIC DNA]</scope>
</reference>
<comment type="caution">
    <text evidence="2">The sequence shown here is derived from an EMBL/GenBank/DDBJ whole genome shotgun (WGS) entry which is preliminary data.</text>
</comment>
<dbReference type="GO" id="GO:0004534">
    <property type="term" value="F:5'-3' RNA exonuclease activity"/>
    <property type="evidence" value="ECO:0007669"/>
    <property type="project" value="TreeGrafter"/>
</dbReference>
<dbReference type="SMART" id="SM00481">
    <property type="entry name" value="POLIIIAc"/>
    <property type="match status" value="1"/>
</dbReference>
<dbReference type="Gene3D" id="1.10.150.650">
    <property type="match status" value="1"/>
</dbReference>
<dbReference type="Gene3D" id="3.20.20.140">
    <property type="entry name" value="Metal-dependent hydrolases"/>
    <property type="match status" value="1"/>
</dbReference>
<dbReference type="GO" id="GO:0035312">
    <property type="term" value="F:5'-3' DNA exonuclease activity"/>
    <property type="evidence" value="ECO:0007669"/>
    <property type="project" value="TreeGrafter"/>
</dbReference>
<dbReference type="AlphaFoldDB" id="A0A1G2LRA7"/>
<evidence type="ECO:0000313" key="2">
    <source>
        <dbReference type="EMBL" id="OHA14178.1"/>
    </source>
</evidence>
<dbReference type="InterPro" id="IPR004013">
    <property type="entry name" value="PHP_dom"/>
</dbReference>
<dbReference type="SUPFAM" id="SSF89550">
    <property type="entry name" value="PHP domain-like"/>
    <property type="match status" value="1"/>
</dbReference>
<dbReference type="CDD" id="cd07438">
    <property type="entry name" value="PHP_HisPPase_AMP"/>
    <property type="match status" value="1"/>
</dbReference>
<evidence type="ECO:0000313" key="3">
    <source>
        <dbReference type="Proteomes" id="UP000177171"/>
    </source>
</evidence>
<protein>
    <recommendedName>
        <fullName evidence="1">Polymerase/histidinol phosphatase N-terminal domain-containing protein</fullName>
    </recommendedName>
</protein>
<dbReference type="PANTHER" id="PTHR42924">
    <property type="entry name" value="EXONUCLEASE"/>
    <property type="match status" value="1"/>
</dbReference>
<dbReference type="Proteomes" id="UP000177171">
    <property type="component" value="Unassembled WGS sequence"/>
</dbReference>
<feature type="domain" description="Polymerase/histidinol phosphatase N-terminal" evidence="1">
    <location>
        <begin position="12"/>
        <end position="77"/>
    </location>
</feature>
<dbReference type="EMBL" id="MHQY01000013">
    <property type="protein sequence ID" value="OHA14178.1"/>
    <property type="molecule type" value="Genomic_DNA"/>
</dbReference>
<dbReference type="PANTHER" id="PTHR42924:SF3">
    <property type="entry name" value="POLYMERASE_HISTIDINOL PHOSPHATASE N-TERMINAL DOMAIN-CONTAINING PROTEIN"/>
    <property type="match status" value="1"/>
</dbReference>
<gene>
    <name evidence="2" type="ORF">A3G49_02975</name>
</gene>
<sequence length="312" mass="35131">MYDKKAAMSNKIDLQIQSNVSDGKYSPAELVRRAKSLGLETIAITDHDTVDGILEAWEEGKNQRIKVIPGIEMSCRFMEHGIHILGFGIDRRNPALVSRLKEFQEERKKKTERIVELLQKAGFKITFEDVQKEATGSTMARPHIALALLHNPENKEKLGSLNTVHKVIEEWLVTGKPTYVDRKEIETKEAIKLIHNAGGVAIWSHPTVSIRNNFQKTEEVLKAFISYDIDGLEAFHPDYSEDETEFLNTLTGQYGLLRSAGSDFHREPGPGETTEGGDTLASFETYGFDISDIISKLESAILKRQLKSEMQT</sequence>
<dbReference type="InterPro" id="IPR003141">
    <property type="entry name" value="Pol/His_phosphatase_N"/>
</dbReference>
<dbReference type="Pfam" id="PF02811">
    <property type="entry name" value="PHP"/>
    <property type="match status" value="1"/>
</dbReference>
<dbReference type="InterPro" id="IPR016195">
    <property type="entry name" value="Pol/histidinol_Pase-like"/>
</dbReference>
<accession>A0A1G2LRA7</accession>
<name>A0A1G2LRA7_9BACT</name>
<dbReference type="InterPro" id="IPR052018">
    <property type="entry name" value="PHP_domain"/>
</dbReference>
<proteinExistence type="predicted"/>
<evidence type="ECO:0000259" key="1">
    <source>
        <dbReference type="SMART" id="SM00481"/>
    </source>
</evidence>
<organism evidence="2 3">
    <name type="scientific">Candidatus Sungbacteria bacterium RIFCSPLOWO2_12_FULL_41_11</name>
    <dbReference type="NCBI Taxonomy" id="1802286"/>
    <lineage>
        <taxon>Bacteria</taxon>
        <taxon>Candidatus Sungiibacteriota</taxon>
    </lineage>
</organism>